<dbReference type="Proteomes" id="UP001597252">
    <property type="component" value="Unassembled WGS sequence"/>
</dbReference>
<feature type="binding site" evidence="9">
    <location>
        <begin position="90"/>
        <end position="92"/>
    </location>
    <ligand>
        <name>ATP</name>
        <dbReference type="ChEBI" id="CHEBI:30616"/>
    </ligand>
</feature>
<reference evidence="12" key="1">
    <citation type="journal article" date="2019" name="Int. J. Syst. Evol. Microbiol.">
        <title>The Global Catalogue of Microorganisms (GCM) 10K type strain sequencing project: providing services to taxonomists for standard genome sequencing and annotation.</title>
        <authorList>
            <consortium name="The Broad Institute Genomics Platform"/>
            <consortium name="The Broad Institute Genome Sequencing Center for Infectious Disease"/>
            <person name="Wu L."/>
            <person name="Ma J."/>
        </authorList>
    </citation>
    <scope>NUCLEOTIDE SEQUENCE [LARGE SCALE GENOMIC DNA]</scope>
    <source>
        <strain evidence="12">CCM 8903</strain>
    </source>
</reference>
<evidence type="ECO:0000256" key="2">
    <source>
        <dbReference type="ARBA" id="ARBA00022679"/>
    </source>
</evidence>
<evidence type="ECO:0000256" key="4">
    <source>
        <dbReference type="ARBA" id="ARBA00022741"/>
    </source>
</evidence>
<evidence type="ECO:0000313" key="11">
    <source>
        <dbReference type="EMBL" id="MFD1484292.1"/>
    </source>
</evidence>
<accession>A0ABW4E2Z0</accession>
<dbReference type="InterPro" id="IPR001980">
    <property type="entry name" value="PPAT"/>
</dbReference>
<dbReference type="EC" id="2.7.7.3" evidence="9"/>
<dbReference type="Pfam" id="PF01467">
    <property type="entry name" value="CTP_transf_like"/>
    <property type="match status" value="1"/>
</dbReference>
<evidence type="ECO:0000313" key="12">
    <source>
        <dbReference type="Proteomes" id="UP001597252"/>
    </source>
</evidence>
<evidence type="ECO:0000256" key="3">
    <source>
        <dbReference type="ARBA" id="ARBA00022695"/>
    </source>
</evidence>
<feature type="binding site" evidence="9">
    <location>
        <position position="42"/>
    </location>
    <ligand>
        <name>substrate</name>
    </ligand>
</feature>
<evidence type="ECO:0000256" key="5">
    <source>
        <dbReference type="ARBA" id="ARBA00022840"/>
    </source>
</evidence>
<feature type="binding site" evidence="9">
    <location>
        <position position="10"/>
    </location>
    <ligand>
        <name>substrate</name>
    </ligand>
</feature>
<dbReference type="Gene3D" id="3.40.50.620">
    <property type="entry name" value="HUPs"/>
    <property type="match status" value="1"/>
</dbReference>
<dbReference type="InterPro" id="IPR014729">
    <property type="entry name" value="Rossmann-like_a/b/a_fold"/>
</dbReference>
<comment type="catalytic activity">
    <reaction evidence="8 9">
        <text>(R)-4'-phosphopantetheine + ATP + H(+) = 3'-dephospho-CoA + diphosphate</text>
        <dbReference type="Rhea" id="RHEA:19801"/>
        <dbReference type="ChEBI" id="CHEBI:15378"/>
        <dbReference type="ChEBI" id="CHEBI:30616"/>
        <dbReference type="ChEBI" id="CHEBI:33019"/>
        <dbReference type="ChEBI" id="CHEBI:57328"/>
        <dbReference type="ChEBI" id="CHEBI:61723"/>
        <dbReference type="EC" id="2.7.7.3"/>
    </reaction>
</comment>
<feature type="site" description="Transition state stabilizer" evidence="9">
    <location>
        <position position="18"/>
    </location>
</feature>
<dbReference type="PANTHER" id="PTHR21342:SF1">
    <property type="entry name" value="PHOSPHOPANTETHEINE ADENYLYLTRANSFERASE"/>
    <property type="match status" value="1"/>
</dbReference>
<dbReference type="RefSeq" id="WP_125750710.1">
    <property type="nucleotide sequence ID" value="NZ_JBHTON010000007.1"/>
</dbReference>
<dbReference type="PRINTS" id="PR01020">
    <property type="entry name" value="LPSBIOSNTHSS"/>
</dbReference>
<protein>
    <recommendedName>
        <fullName evidence="9">Phosphopantetheine adenylyltransferase</fullName>
        <ecNumber evidence="9">2.7.7.3</ecNumber>
    </recommendedName>
    <alternativeName>
        <fullName evidence="9">Dephospho-CoA pyrophosphorylase</fullName>
    </alternativeName>
    <alternativeName>
        <fullName evidence="9">Pantetheine-phosphate adenylyltransferase</fullName>
        <shortName evidence="9">PPAT</shortName>
    </alternativeName>
</protein>
<comment type="caution">
    <text evidence="11">The sequence shown here is derived from an EMBL/GenBank/DDBJ whole genome shotgun (WGS) entry which is preliminary data.</text>
</comment>
<comment type="subunit">
    <text evidence="9">Homohexamer.</text>
</comment>
<dbReference type="HAMAP" id="MF_00151">
    <property type="entry name" value="PPAT_bact"/>
    <property type="match status" value="1"/>
</dbReference>
<feature type="binding site" evidence="9">
    <location>
        <position position="100"/>
    </location>
    <ligand>
        <name>ATP</name>
        <dbReference type="ChEBI" id="CHEBI:30616"/>
    </ligand>
</feature>
<keyword evidence="6 9" id="KW-0460">Magnesium</keyword>
<gene>
    <name evidence="9 11" type="primary">coaD</name>
    <name evidence="11" type="ORF">ACFQ5J_03480</name>
</gene>
<proteinExistence type="inferred from homology"/>
<comment type="function">
    <text evidence="9">Reversibly transfers an adenylyl group from ATP to 4'-phosphopantetheine, yielding dephospho-CoA (dPCoA) and pyrophosphate.</text>
</comment>
<feature type="binding site" evidence="9">
    <location>
        <begin position="10"/>
        <end position="11"/>
    </location>
    <ligand>
        <name>ATP</name>
        <dbReference type="ChEBI" id="CHEBI:30616"/>
    </ligand>
</feature>
<evidence type="ECO:0000259" key="10">
    <source>
        <dbReference type="Pfam" id="PF01467"/>
    </source>
</evidence>
<evidence type="ECO:0000256" key="1">
    <source>
        <dbReference type="ARBA" id="ARBA00022490"/>
    </source>
</evidence>
<comment type="cofactor">
    <cofactor evidence="9">
        <name>Mg(2+)</name>
        <dbReference type="ChEBI" id="CHEBI:18420"/>
    </cofactor>
</comment>
<keyword evidence="2 9" id="KW-0808">Transferase</keyword>
<comment type="subcellular location">
    <subcellularLocation>
        <location evidence="9">Cytoplasm</location>
    </subcellularLocation>
</comment>
<organism evidence="11 12">
    <name type="scientific">Lacticaseibacillus baoqingensis</name>
    <dbReference type="NCBI Taxonomy" id="2486013"/>
    <lineage>
        <taxon>Bacteria</taxon>
        <taxon>Bacillati</taxon>
        <taxon>Bacillota</taxon>
        <taxon>Bacilli</taxon>
        <taxon>Lactobacillales</taxon>
        <taxon>Lactobacillaceae</taxon>
        <taxon>Lacticaseibacillus</taxon>
    </lineage>
</organism>
<dbReference type="GO" id="GO:0004595">
    <property type="term" value="F:pantetheine-phosphate adenylyltransferase activity"/>
    <property type="evidence" value="ECO:0007669"/>
    <property type="project" value="UniProtKB-EC"/>
</dbReference>
<name>A0ABW4E2Z0_9LACO</name>
<dbReference type="SUPFAM" id="SSF52374">
    <property type="entry name" value="Nucleotidylyl transferase"/>
    <property type="match status" value="1"/>
</dbReference>
<evidence type="ECO:0000256" key="7">
    <source>
        <dbReference type="ARBA" id="ARBA00022993"/>
    </source>
</evidence>
<comment type="pathway">
    <text evidence="9">Cofactor biosynthesis; coenzyme A biosynthesis; CoA from (R)-pantothenate: step 4/5.</text>
</comment>
<feature type="domain" description="Cytidyltransferase-like" evidence="10">
    <location>
        <begin position="6"/>
        <end position="135"/>
    </location>
</feature>
<comment type="similarity">
    <text evidence="9">Belongs to the bacterial CoaD family.</text>
</comment>
<evidence type="ECO:0000256" key="6">
    <source>
        <dbReference type="ARBA" id="ARBA00022842"/>
    </source>
</evidence>
<keyword evidence="3 9" id="KW-0548">Nucleotidyltransferase</keyword>
<keyword evidence="12" id="KW-1185">Reference proteome</keyword>
<evidence type="ECO:0000256" key="9">
    <source>
        <dbReference type="HAMAP-Rule" id="MF_00151"/>
    </source>
</evidence>
<feature type="binding site" evidence="9">
    <location>
        <begin position="125"/>
        <end position="131"/>
    </location>
    <ligand>
        <name>ATP</name>
        <dbReference type="ChEBI" id="CHEBI:30616"/>
    </ligand>
</feature>
<dbReference type="CDD" id="cd02163">
    <property type="entry name" value="PPAT"/>
    <property type="match status" value="1"/>
</dbReference>
<dbReference type="NCBIfam" id="TIGR00125">
    <property type="entry name" value="cyt_tran_rel"/>
    <property type="match status" value="1"/>
</dbReference>
<dbReference type="NCBIfam" id="TIGR01510">
    <property type="entry name" value="coaD_prev_kdtB"/>
    <property type="match status" value="1"/>
</dbReference>
<keyword evidence="7 9" id="KW-0173">Coenzyme A biosynthesis</keyword>
<keyword evidence="1 9" id="KW-0963">Cytoplasm</keyword>
<feature type="binding site" evidence="9">
    <location>
        <position position="18"/>
    </location>
    <ligand>
        <name>ATP</name>
        <dbReference type="ChEBI" id="CHEBI:30616"/>
    </ligand>
</feature>
<dbReference type="EMBL" id="JBHTON010000007">
    <property type="protein sequence ID" value="MFD1484292.1"/>
    <property type="molecule type" value="Genomic_DNA"/>
</dbReference>
<sequence length="164" mass="17835">MSKIAVFPGSFDPFTNGHLDTVRRAAGLFDTVVIAAMTNTNKHPLFSSEEKVRLIQTAVLDLPNVQVVAQPEMLTVTFAKQIGARYLIRGLRNVADYNYEADIAAMNHTLDTQIETVLLLADKRYSYLSSSLIKEVASFGGDVSAMLPPNIDAALQAKLGGQHA</sequence>
<dbReference type="InterPro" id="IPR004821">
    <property type="entry name" value="Cyt_trans-like"/>
</dbReference>
<feature type="binding site" evidence="9">
    <location>
        <position position="89"/>
    </location>
    <ligand>
        <name>substrate</name>
    </ligand>
</feature>
<keyword evidence="4 9" id="KW-0547">Nucleotide-binding</keyword>
<keyword evidence="5 9" id="KW-0067">ATP-binding</keyword>
<feature type="binding site" evidence="9">
    <location>
        <position position="75"/>
    </location>
    <ligand>
        <name>substrate</name>
    </ligand>
</feature>
<dbReference type="PANTHER" id="PTHR21342">
    <property type="entry name" value="PHOSPHOPANTETHEINE ADENYLYLTRANSFERASE"/>
    <property type="match status" value="1"/>
</dbReference>
<evidence type="ECO:0000256" key="8">
    <source>
        <dbReference type="ARBA" id="ARBA00029346"/>
    </source>
</evidence>